<keyword evidence="11" id="KW-0378">Hydrolase</keyword>
<dbReference type="GO" id="GO:0005737">
    <property type="term" value="C:cytoplasm"/>
    <property type="evidence" value="ECO:0007669"/>
    <property type="project" value="UniProtKB-SubCell"/>
</dbReference>
<evidence type="ECO:0000256" key="7">
    <source>
        <dbReference type="ARBA" id="ARBA00022588"/>
    </source>
</evidence>
<dbReference type="InterPro" id="IPR051363">
    <property type="entry name" value="RLR_Helicase"/>
</dbReference>
<dbReference type="AlphaFoldDB" id="A0A6P7UC56"/>
<dbReference type="Pfam" id="PF16739">
    <property type="entry name" value="CARD_2"/>
    <property type="match status" value="1"/>
</dbReference>
<keyword evidence="7" id="KW-0399">Innate immunity</keyword>
<dbReference type="PROSITE" id="PS51194">
    <property type="entry name" value="HELICASE_CTER"/>
    <property type="match status" value="1"/>
</dbReference>
<dbReference type="Proteomes" id="UP000515154">
    <property type="component" value="Linkage group LG2"/>
</dbReference>
<proteinExistence type="inferred from homology"/>
<evidence type="ECO:0000256" key="6">
    <source>
        <dbReference type="ARBA" id="ARBA00022553"/>
    </source>
</evidence>
<comment type="subcellular location">
    <subcellularLocation>
        <location evidence="1">Cytoplasm</location>
    </subcellularLocation>
</comment>
<dbReference type="GO" id="GO:0005524">
    <property type="term" value="F:ATP binding"/>
    <property type="evidence" value="ECO:0007669"/>
    <property type="project" value="UniProtKB-KW"/>
</dbReference>
<evidence type="ECO:0000256" key="19">
    <source>
        <dbReference type="ARBA" id="ARBA00049390"/>
    </source>
</evidence>
<dbReference type="InterPro" id="IPR011545">
    <property type="entry name" value="DEAD/DEAH_box_helicase_dom"/>
</dbReference>
<keyword evidence="8" id="KW-0479">Metal-binding</keyword>
<evidence type="ECO:0000256" key="17">
    <source>
        <dbReference type="ARBA" id="ARBA00022884"/>
    </source>
</evidence>
<sequence>MAERFEKLFNSINPLCVGYIEATHLLPYMPFMRSKAGSIFKAHKKSSEEGFQVMYDALIQSDTENKWDIYNEALKEAEFNSICKLYAFMQEQTNDFNSYCNIFEIFSTEITEGQLNIIRFANHLKTMETILESQLEDIKLTEEKEGPNSAAILLFAYFPSTLSYLMKDLDKYLNIPGKDDLWKKIQNAVPVCEDEVNCVSNNRAEMIMQLRQVILETVHPRDIWPVLSLDLNLPSNNIEFNRSDIEKVMDMYEHSSYQGKSQTLYQALFDAGYEQLCLKIDGRKCHDVINNGYKQLIDAHYKMLTEKIKTLEILDKLLAAKVINKRDKDDVVAKRESKGDITAAQFLLEIIPSKKDMWHKDFFEILCKNKQRDLVKELEPDYNCNSDTEADIDSDTNLDTNHEDNPSQIQKQVGTNAKEIVLREYQKELISKALLGKNCIITAPTGSGKTFMAVKIIEDHFQKNEGKVCKVIFLCNQTNLAEQQKNVLIGAFPDLIINVIYGSPESQSKKMESFTLSNIVVMTPQCLVDNLKHGRIESLSIITLLIIDECHHTYSKHPYNILMSRYLDEKFEKANCQLPQVIGLTAVAGIDVTKTGKNAKEHILEICANLDCDELCITRDNIKELCDHVPVPVEDVKSLPMERESALSKVIKSFMSDVHSSLNNRELSANSLQFGTTQYIGWLSDAKKKVNSSPFELKHEFASIQYLEKCNIVLRILNGYRAKDALEILYDYIENETLETDAFQNLKILLKRKLEEFEGHSTQEELEAESSCLLELVDLIQKKFHDKPDSRVIVFAETKILTRILAKVLKDKSETADFNPQYLMAGLNKDSVPGMSLNKQKDTLGMFRNGVCKLLVSTPVAEEGLDIQKCNLVVDYLTVQGVRSHVQKRGRARASDGEFIQIIGSDPLLDKRATVNRIKVNQMQIIVNEVYEDQLNDPDAFKKTLKEIQMKNKQERDAVQVQKMKLVKASGTYELKCTSCNCTAAESSDFRNFEEKCYVIVNLDFRKKISISRSRPSILFDDVKRIGSIFCDNCGLYWGNQLVYKHTIFDCISIKQFKIVPEGKDPILAKKWLKVPFRDAVQPLTEEDFKRVREDSSNKFEDDLLPPLEKFPTPESNSNID</sequence>
<dbReference type="PANTHER" id="PTHR14074">
    <property type="entry name" value="HELICASE WITH DEATH DOMAIN-RELATED"/>
    <property type="match status" value="1"/>
</dbReference>
<evidence type="ECO:0000256" key="9">
    <source>
        <dbReference type="ARBA" id="ARBA00022737"/>
    </source>
</evidence>
<keyword evidence="15" id="KW-0832">Ubl conjugation</keyword>
<evidence type="ECO:0000259" key="22">
    <source>
        <dbReference type="PROSITE" id="PS51192"/>
    </source>
</evidence>
<dbReference type="InterPro" id="IPR014001">
    <property type="entry name" value="Helicase_ATP-bd"/>
</dbReference>
<dbReference type="GO" id="GO:0003723">
    <property type="term" value="F:RNA binding"/>
    <property type="evidence" value="ECO:0007669"/>
    <property type="project" value="UniProtKB-KW"/>
</dbReference>
<evidence type="ECO:0000256" key="1">
    <source>
        <dbReference type="ARBA" id="ARBA00004496"/>
    </source>
</evidence>
<dbReference type="Gene3D" id="1.10.533.10">
    <property type="entry name" value="Death Domain, Fas"/>
    <property type="match status" value="1"/>
</dbReference>
<gene>
    <name evidence="26" type="primary">LOC115232631</name>
</gene>
<dbReference type="Pfam" id="PF00270">
    <property type="entry name" value="DEAD"/>
    <property type="match status" value="1"/>
</dbReference>
<dbReference type="InterPro" id="IPR027417">
    <property type="entry name" value="P-loop_NTPase"/>
</dbReference>
<keyword evidence="12 26" id="KW-0347">Helicase</keyword>
<keyword evidence="17" id="KW-0694">RNA-binding</keyword>
<dbReference type="GO" id="GO:0051607">
    <property type="term" value="P:defense response to virus"/>
    <property type="evidence" value="ECO:0007669"/>
    <property type="project" value="UniProtKB-KW"/>
</dbReference>
<keyword evidence="10" id="KW-0547">Nucleotide-binding</keyword>
<comment type="catalytic activity">
    <reaction evidence="19">
        <text>ATP + H2O = ADP + phosphate + H(+)</text>
        <dbReference type="Rhea" id="RHEA:13065"/>
        <dbReference type="ChEBI" id="CHEBI:15377"/>
        <dbReference type="ChEBI" id="CHEBI:15378"/>
        <dbReference type="ChEBI" id="CHEBI:30616"/>
        <dbReference type="ChEBI" id="CHEBI:43474"/>
        <dbReference type="ChEBI" id="CHEBI:456216"/>
        <dbReference type="EC" id="3.6.4.13"/>
    </reaction>
    <physiologicalReaction direction="left-to-right" evidence="19">
        <dbReference type="Rhea" id="RHEA:13066"/>
    </physiologicalReaction>
</comment>
<dbReference type="GO" id="GO:0042981">
    <property type="term" value="P:regulation of apoptotic process"/>
    <property type="evidence" value="ECO:0007669"/>
    <property type="project" value="InterPro"/>
</dbReference>
<keyword evidence="13" id="KW-0862">Zinc</keyword>
<dbReference type="InterPro" id="IPR011029">
    <property type="entry name" value="DEATH-like_dom_sf"/>
</dbReference>
<dbReference type="EC" id="3.6.4.13" evidence="3"/>
<dbReference type="InterPro" id="IPR038557">
    <property type="entry name" value="RLR_C_sf"/>
</dbReference>
<dbReference type="SUPFAM" id="SSF47986">
    <property type="entry name" value="DEATH domain"/>
    <property type="match status" value="1"/>
</dbReference>
<dbReference type="InterPro" id="IPR001315">
    <property type="entry name" value="CARD"/>
</dbReference>
<keyword evidence="25" id="KW-1185">Reference proteome</keyword>
<feature type="domain" description="RLR CTR" evidence="24">
    <location>
        <begin position="961"/>
        <end position="1089"/>
    </location>
</feature>
<evidence type="ECO:0000256" key="12">
    <source>
        <dbReference type="ARBA" id="ARBA00022806"/>
    </source>
</evidence>
<keyword evidence="14" id="KW-0067">ATP-binding</keyword>
<dbReference type="Gene3D" id="1.20.1320.30">
    <property type="match status" value="1"/>
</dbReference>
<dbReference type="Gene3D" id="3.40.50.300">
    <property type="entry name" value="P-loop containing nucleotide triphosphate hydrolases"/>
    <property type="match status" value="2"/>
</dbReference>
<keyword evidence="16" id="KW-0391">Immunity</keyword>
<dbReference type="Gene3D" id="2.170.150.30">
    <property type="entry name" value="RIG-I-like receptor, C-terminal regulatory domain"/>
    <property type="match status" value="1"/>
</dbReference>
<dbReference type="GO" id="GO:0003724">
    <property type="term" value="F:RNA helicase activity"/>
    <property type="evidence" value="ECO:0007669"/>
    <property type="project" value="UniProtKB-EC"/>
</dbReference>
<dbReference type="PROSITE" id="PS51789">
    <property type="entry name" value="RLR_CTR"/>
    <property type="match status" value="1"/>
</dbReference>
<evidence type="ECO:0000259" key="24">
    <source>
        <dbReference type="PROSITE" id="PS51789"/>
    </source>
</evidence>
<dbReference type="GO" id="GO:0016787">
    <property type="term" value="F:hydrolase activity"/>
    <property type="evidence" value="ECO:0007669"/>
    <property type="project" value="UniProtKB-KW"/>
</dbReference>
<evidence type="ECO:0000313" key="25">
    <source>
        <dbReference type="Proteomes" id="UP000515154"/>
    </source>
</evidence>
<feature type="region of interest" description="Disordered" evidence="20">
    <location>
        <begin position="386"/>
        <end position="411"/>
    </location>
</feature>
<dbReference type="KEGG" id="osn:115232631"/>
<evidence type="ECO:0000256" key="15">
    <source>
        <dbReference type="ARBA" id="ARBA00022843"/>
    </source>
</evidence>
<dbReference type="PROSITE" id="PS51192">
    <property type="entry name" value="HELICASE_ATP_BIND_1"/>
    <property type="match status" value="1"/>
</dbReference>
<feature type="compositionally biased region" description="Basic and acidic residues" evidence="20">
    <location>
        <begin position="1093"/>
        <end position="1102"/>
    </location>
</feature>
<keyword evidence="5" id="KW-1017">Isopeptide bond</keyword>
<evidence type="ECO:0000256" key="5">
    <source>
        <dbReference type="ARBA" id="ARBA00022499"/>
    </source>
</evidence>
<evidence type="ECO:0000256" key="13">
    <source>
        <dbReference type="ARBA" id="ARBA00022833"/>
    </source>
</evidence>
<dbReference type="Pfam" id="PF11648">
    <property type="entry name" value="RIG-I_C-RD"/>
    <property type="match status" value="1"/>
</dbReference>
<dbReference type="CDD" id="cd01671">
    <property type="entry name" value="CARD"/>
    <property type="match status" value="1"/>
</dbReference>
<name>A0A6P7UC56_9MOLL</name>
<evidence type="ECO:0000256" key="18">
    <source>
        <dbReference type="ARBA" id="ARBA00023118"/>
    </source>
</evidence>
<dbReference type="Pfam" id="PF00271">
    <property type="entry name" value="Helicase_C"/>
    <property type="match status" value="1"/>
</dbReference>
<dbReference type="SUPFAM" id="SSF52540">
    <property type="entry name" value="P-loop containing nucleoside triphosphate hydrolases"/>
    <property type="match status" value="2"/>
</dbReference>
<dbReference type="Pfam" id="PF18119">
    <property type="entry name" value="RIG-I_C"/>
    <property type="match status" value="1"/>
</dbReference>
<evidence type="ECO:0000256" key="14">
    <source>
        <dbReference type="ARBA" id="ARBA00022840"/>
    </source>
</evidence>
<evidence type="ECO:0000313" key="26">
    <source>
        <dbReference type="RefSeq" id="XP_029658486.1"/>
    </source>
</evidence>
<reference evidence="26" key="1">
    <citation type="submission" date="2025-08" db="UniProtKB">
        <authorList>
            <consortium name="RefSeq"/>
        </authorList>
    </citation>
    <scope>IDENTIFICATION</scope>
</reference>
<dbReference type="PANTHER" id="PTHR14074:SF16">
    <property type="entry name" value="ANTIVIRAL INNATE IMMUNE RESPONSE RECEPTOR RIG-I"/>
    <property type="match status" value="1"/>
</dbReference>
<dbReference type="SMART" id="SM00490">
    <property type="entry name" value="HELICc"/>
    <property type="match status" value="1"/>
</dbReference>
<dbReference type="GO" id="GO:0045087">
    <property type="term" value="P:innate immune response"/>
    <property type="evidence" value="ECO:0007669"/>
    <property type="project" value="UniProtKB-KW"/>
</dbReference>
<dbReference type="InterPro" id="IPR041204">
    <property type="entry name" value="RIG-I-like_C"/>
</dbReference>
<keyword evidence="4" id="KW-0963">Cytoplasm</keyword>
<dbReference type="RefSeq" id="XP_029658486.1">
    <property type="nucleotide sequence ID" value="XM_029802626.2"/>
</dbReference>
<dbReference type="InterPro" id="IPR031964">
    <property type="entry name" value="CARD_dom"/>
</dbReference>
<evidence type="ECO:0000256" key="2">
    <source>
        <dbReference type="ARBA" id="ARBA00006866"/>
    </source>
</evidence>
<keyword evidence="9" id="KW-0677">Repeat</keyword>
<evidence type="ECO:0000256" key="4">
    <source>
        <dbReference type="ARBA" id="ARBA00022490"/>
    </source>
</evidence>
<evidence type="ECO:0000259" key="21">
    <source>
        <dbReference type="PROSITE" id="PS50209"/>
    </source>
</evidence>
<dbReference type="InterPro" id="IPR001650">
    <property type="entry name" value="Helicase_C-like"/>
</dbReference>
<evidence type="ECO:0000256" key="20">
    <source>
        <dbReference type="SAM" id="MobiDB-lite"/>
    </source>
</evidence>
<evidence type="ECO:0000256" key="8">
    <source>
        <dbReference type="ARBA" id="ARBA00022723"/>
    </source>
</evidence>
<evidence type="ECO:0000256" key="11">
    <source>
        <dbReference type="ARBA" id="ARBA00022801"/>
    </source>
</evidence>
<feature type="domain" description="Helicase ATP-binding" evidence="22">
    <location>
        <begin position="430"/>
        <end position="606"/>
    </location>
</feature>
<accession>A0A6P7UC56</accession>
<feature type="domain" description="Helicase C-terminal" evidence="23">
    <location>
        <begin position="772"/>
        <end position="949"/>
    </location>
</feature>
<evidence type="ECO:0000256" key="3">
    <source>
        <dbReference type="ARBA" id="ARBA00012552"/>
    </source>
</evidence>
<dbReference type="SMART" id="SM00487">
    <property type="entry name" value="DEXDc"/>
    <property type="match status" value="1"/>
</dbReference>
<dbReference type="InterPro" id="IPR021673">
    <property type="entry name" value="RLR_CTR"/>
</dbReference>
<protein>
    <recommendedName>
        <fullName evidence="3">RNA helicase</fullName>
        <ecNumber evidence="3">3.6.4.13</ecNumber>
    </recommendedName>
</protein>
<feature type="domain" description="CARD" evidence="21">
    <location>
        <begin position="289"/>
        <end position="381"/>
    </location>
</feature>
<organism evidence="25 26">
    <name type="scientific">Octopus sinensis</name>
    <name type="common">East Asian common octopus</name>
    <dbReference type="NCBI Taxonomy" id="2607531"/>
    <lineage>
        <taxon>Eukaryota</taxon>
        <taxon>Metazoa</taxon>
        <taxon>Spiralia</taxon>
        <taxon>Lophotrochozoa</taxon>
        <taxon>Mollusca</taxon>
        <taxon>Cephalopoda</taxon>
        <taxon>Coleoidea</taxon>
        <taxon>Octopodiformes</taxon>
        <taxon>Octopoda</taxon>
        <taxon>Incirrata</taxon>
        <taxon>Octopodidae</taxon>
        <taxon>Octopus</taxon>
    </lineage>
</organism>
<evidence type="ECO:0000256" key="10">
    <source>
        <dbReference type="ARBA" id="ARBA00022741"/>
    </source>
</evidence>
<comment type="similarity">
    <text evidence="2">Belongs to the helicase family. RLR subfamily.</text>
</comment>
<keyword evidence="6" id="KW-0597">Phosphoprotein</keyword>
<feature type="region of interest" description="Disordered" evidence="20">
    <location>
        <begin position="1093"/>
        <end position="1121"/>
    </location>
</feature>
<evidence type="ECO:0000259" key="23">
    <source>
        <dbReference type="PROSITE" id="PS51194"/>
    </source>
</evidence>
<dbReference type="GO" id="GO:0046872">
    <property type="term" value="F:metal ion binding"/>
    <property type="evidence" value="ECO:0007669"/>
    <property type="project" value="UniProtKB-KW"/>
</dbReference>
<keyword evidence="18" id="KW-0051">Antiviral defense</keyword>
<dbReference type="PROSITE" id="PS50209">
    <property type="entry name" value="CARD"/>
    <property type="match status" value="1"/>
</dbReference>
<evidence type="ECO:0000256" key="16">
    <source>
        <dbReference type="ARBA" id="ARBA00022859"/>
    </source>
</evidence>